<evidence type="ECO:0000313" key="12">
    <source>
        <dbReference type="EMBL" id="PJF47045.1"/>
    </source>
</evidence>
<dbReference type="GO" id="GO:0005694">
    <property type="term" value="C:chromosome"/>
    <property type="evidence" value="ECO:0007669"/>
    <property type="project" value="InterPro"/>
</dbReference>
<feature type="region of interest" description="Disordered" evidence="10">
    <location>
        <begin position="620"/>
        <end position="649"/>
    </location>
</feature>
<dbReference type="PROSITE" id="PS52040">
    <property type="entry name" value="TOPO_IIA"/>
    <property type="match status" value="1"/>
</dbReference>
<evidence type="ECO:0000313" key="13">
    <source>
        <dbReference type="Proteomes" id="UP000230790"/>
    </source>
</evidence>
<sequence length="870" mass="95641">MGRIRETDIDREVRSAYLDYAMSVIVSRALPDARDGLKPVQRRILYVMYDTGARATAPYRKSARVVGDVLGKYHPHGDSSVYEALARMAQDFSIRYTLIDGQGNFGSVDGDPPAAMRYTEARLSRIAEELLADLDKDTVDWMDNFDGTLREPSVLPSALPNLLLNGAAGIAVGMATNIPPHNLTELCNAVGYLVDNWARLDDVSVEDLMRIVPGPDFPTGGLIIGREGIAAAYATGHGRLVMRGVATIEEMRGGRHQILITELPYQVNKAAFIERIADLVRDGRIEEISDIRDESDRRGMRIVIELRRGAQPTRVLNRLYKYTALQSTFGVQTLALVADESGRLQPRLLSLKRALVIFIEHRREVIRRRSEFDLAKTKARAHILEGLRIALNFLDEVIRIIRNAPDAETAKAQLITQLNLTEVQAQAILDMQLRRLAALERQKIEDEYQECLRTIAYLEDLLAHPVKILALIKEDSLKLAEKYGDARRTRIVLDAREDFDDEELIPDKSVLVSLTEKGYIKRTPVEAYRAQNRGGRGVSGMATQEEDEVIFLFNARTHDTVLFFTDRGKVYALKAHQIPEADRAAKGAYLANLIALSEREKVTAALPISKQSMALVKAGPGDHDDDIEANGNGEGAPLMDSGEENGNSGVSAEDELAMAVPSSNGQASPTIAMCTRMGKIKRVDLSAFASIRSSGLLCMSLTEGDELSYVRLTPGDGELMLVTAQGQALRFSETLVRRMGRAAGGVRAMRFKKPGDYIAGMEVVEPGGYLLTVTERGYGKCTPLDEYSAKGRGGSGMRTMSSALDVTGELVAARVVQPEDQITIISANGVVLRQRVSDIPKTGRATRGSRLINLREGDTVASVARLAHVD</sequence>
<keyword evidence="3 8" id="KW-0547">Nucleotide-binding</keyword>
<keyword evidence="4 8" id="KW-0067">ATP-binding</keyword>
<dbReference type="CDD" id="cd00187">
    <property type="entry name" value="TOP4c"/>
    <property type="match status" value="1"/>
</dbReference>
<dbReference type="FunFam" id="3.30.1360.40:FF:000002">
    <property type="entry name" value="DNA gyrase subunit A"/>
    <property type="match status" value="1"/>
</dbReference>
<dbReference type="Gene3D" id="3.30.1360.40">
    <property type="match status" value="1"/>
</dbReference>
<evidence type="ECO:0000256" key="10">
    <source>
        <dbReference type="SAM" id="MobiDB-lite"/>
    </source>
</evidence>
<comment type="catalytic activity">
    <reaction evidence="1 8 9">
        <text>ATP-dependent breakage, passage and rejoining of double-stranded DNA.</text>
        <dbReference type="EC" id="5.6.2.2"/>
    </reaction>
</comment>
<dbReference type="InterPro" id="IPR013758">
    <property type="entry name" value="Topo_IIA_A/C_ab"/>
</dbReference>
<feature type="short sequence motif" description="GyrA-box" evidence="8">
    <location>
        <begin position="531"/>
        <end position="537"/>
    </location>
</feature>
<dbReference type="InterPro" id="IPR006691">
    <property type="entry name" value="GyrA/parC_rep"/>
</dbReference>
<dbReference type="InterPro" id="IPR035516">
    <property type="entry name" value="Gyrase/topoIV_suA_C"/>
</dbReference>
<dbReference type="SUPFAM" id="SSF56719">
    <property type="entry name" value="Type II DNA topoisomerase"/>
    <property type="match status" value="1"/>
</dbReference>
<dbReference type="InterPro" id="IPR050220">
    <property type="entry name" value="Type_II_DNA_Topoisomerases"/>
</dbReference>
<dbReference type="InterPro" id="IPR005743">
    <property type="entry name" value="GyrA"/>
</dbReference>
<dbReference type="Gene3D" id="2.120.10.90">
    <property type="entry name" value="DNA gyrase/topoisomerase IV, subunit A, C-terminal"/>
    <property type="match status" value="1"/>
</dbReference>
<dbReference type="GO" id="GO:0005524">
    <property type="term" value="F:ATP binding"/>
    <property type="evidence" value="ECO:0007669"/>
    <property type="project" value="UniProtKB-UniRule"/>
</dbReference>
<dbReference type="Pfam" id="PF00521">
    <property type="entry name" value="DNA_topoisoIV"/>
    <property type="match status" value="1"/>
</dbReference>
<proteinExistence type="inferred from homology"/>
<evidence type="ECO:0000256" key="3">
    <source>
        <dbReference type="ARBA" id="ARBA00022741"/>
    </source>
</evidence>
<name>A0A2M8QB79_9CHLR</name>
<keyword evidence="5 8" id="KW-0799">Topoisomerase</keyword>
<comment type="caution">
    <text evidence="12">The sequence shown here is derived from an EMBL/GenBank/DDBJ whole genome shotgun (WGS) entry which is preliminary data.</text>
</comment>
<dbReference type="PANTHER" id="PTHR43493:SF5">
    <property type="entry name" value="DNA GYRASE SUBUNIT A, CHLOROPLASTIC_MITOCHONDRIAL"/>
    <property type="match status" value="1"/>
</dbReference>
<evidence type="ECO:0000256" key="7">
    <source>
        <dbReference type="ARBA" id="ARBA00023235"/>
    </source>
</evidence>
<keyword evidence="8" id="KW-0963">Cytoplasm</keyword>
<dbReference type="NCBIfam" id="NF004043">
    <property type="entry name" value="PRK05560.1"/>
    <property type="match status" value="1"/>
</dbReference>
<dbReference type="Proteomes" id="UP000230790">
    <property type="component" value="Unassembled WGS sequence"/>
</dbReference>
<dbReference type="GO" id="GO:0006261">
    <property type="term" value="P:DNA-templated DNA replication"/>
    <property type="evidence" value="ECO:0007669"/>
    <property type="project" value="UniProtKB-UniRule"/>
</dbReference>
<accession>A0A2M8QB79</accession>
<dbReference type="GO" id="GO:0009330">
    <property type="term" value="C:DNA topoisomerase type II (double strand cut, ATP-hydrolyzing) complex"/>
    <property type="evidence" value="ECO:0007669"/>
    <property type="project" value="TreeGrafter"/>
</dbReference>
<feature type="active site" description="O-(5'-phospho-DNA)-tyrosine intermediate" evidence="8 9">
    <location>
        <position position="118"/>
    </location>
</feature>
<dbReference type="EMBL" id="PGTN01000072">
    <property type="protein sequence ID" value="PJF47045.1"/>
    <property type="molecule type" value="Genomic_DNA"/>
</dbReference>
<comment type="miscellaneous">
    <text evidence="8">Few gyrases are as efficient as E.coli at forming negative supercoils. Not all organisms have 2 type II topoisomerases; in organisms with a single type II topoisomerase this enzyme also has to decatenate newly replicated chromosomes.</text>
</comment>
<dbReference type="NCBIfam" id="NF004044">
    <property type="entry name" value="PRK05561.1"/>
    <property type="match status" value="1"/>
</dbReference>
<comment type="similarity">
    <text evidence="2 8">Belongs to the type II topoisomerase GyrA/ParC subunit family.</text>
</comment>
<dbReference type="Gene3D" id="1.10.268.10">
    <property type="entry name" value="Topoisomerase, domain 3"/>
    <property type="match status" value="1"/>
</dbReference>
<dbReference type="SUPFAM" id="SSF101904">
    <property type="entry name" value="GyrA/ParC C-terminal domain-like"/>
    <property type="match status" value="1"/>
</dbReference>
<comment type="subunit">
    <text evidence="8">Heterotetramer, composed of two GyrA and two GyrB chains. In the heterotetramer, GyrA contains the active site tyrosine that forms a transient covalent intermediate with DNA, while GyrB binds cofactors and catalyzes ATP hydrolysis.</text>
</comment>
<evidence type="ECO:0000256" key="1">
    <source>
        <dbReference type="ARBA" id="ARBA00000185"/>
    </source>
</evidence>
<evidence type="ECO:0000256" key="4">
    <source>
        <dbReference type="ARBA" id="ARBA00022840"/>
    </source>
</evidence>
<dbReference type="InterPro" id="IPR013760">
    <property type="entry name" value="Topo_IIA-like_dom_sf"/>
</dbReference>
<dbReference type="FunFam" id="1.10.268.10:FF:000001">
    <property type="entry name" value="DNA gyrase subunit A"/>
    <property type="match status" value="1"/>
</dbReference>
<dbReference type="FunFam" id="3.90.199.10:FF:000001">
    <property type="entry name" value="DNA gyrase subunit A"/>
    <property type="match status" value="1"/>
</dbReference>
<dbReference type="GO" id="GO:0005737">
    <property type="term" value="C:cytoplasm"/>
    <property type="evidence" value="ECO:0007669"/>
    <property type="project" value="UniProtKB-SubCell"/>
</dbReference>
<reference evidence="12 13" key="1">
    <citation type="submission" date="2017-11" db="EMBL/GenBank/DDBJ databases">
        <title>Evolution of Phototrophy in the Chloroflexi Phylum Driven by Horizontal Gene Transfer.</title>
        <authorList>
            <person name="Ward L.M."/>
            <person name="Hemp J."/>
            <person name="Shih P.M."/>
            <person name="Mcglynn S.E."/>
            <person name="Fischer W."/>
        </authorList>
    </citation>
    <scope>NUCLEOTIDE SEQUENCE [LARGE SCALE GENOMIC DNA]</scope>
    <source>
        <strain evidence="12">JP3_7</strain>
    </source>
</reference>
<dbReference type="SMART" id="SM00434">
    <property type="entry name" value="TOP4c"/>
    <property type="match status" value="1"/>
</dbReference>
<dbReference type="PANTHER" id="PTHR43493">
    <property type="entry name" value="DNA GYRASE/TOPOISOMERASE SUBUNIT A"/>
    <property type="match status" value="1"/>
</dbReference>
<dbReference type="GO" id="GO:0003677">
    <property type="term" value="F:DNA binding"/>
    <property type="evidence" value="ECO:0007669"/>
    <property type="project" value="UniProtKB-UniRule"/>
</dbReference>
<dbReference type="InterPro" id="IPR013757">
    <property type="entry name" value="Topo_IIA_A_a_sf"/>
</dbReference>
<dbReference type="Gene3D" id="3.90.199.10">
    <property type="entry name" value="Topoisomerase II, domain 5"/>
    <property type="match status" value="1"/>
</dbReference>
<dbReference type="HAMAP" id="MF_01897">
    <property type="entry name" value="GyrA"/>
    <property type="match status" value="1"/>
</dbReference>
<keyword evidence="7 8" id="KW-0413">Isomerase</keyword>
<dbReference type="InterPro" id="IPR002205">
    <property type="entry name" value="Topo_IIA_dom_A"/>
</dbReference>
<keyword evidence="6 8" id="KW-0238">DNA-binding</keyword>
<evidence type="ECO:0000256" key="8">
    <source>
        <dbReference type="HAMAP-Rule" id="MF_01897"/>
    </source>
</evidence>
<dbReference type="NCBIfam" id="TIGR01063">
    <property type="entry name" value="gyrA"/>
    <property type="match status" value="1"/>
</dbReference>
<dbReference type="AlphaFoldDB" id="A0A2M8QB79"/>
<feature type="domain" description="Topo IIA-type catalytic" evidence="11">
    <location>
        <begin position="30"/>
        <end position="504"/>
    </location>
</feature>
<dbReference type="EC" id="5.6.2.2" evidence="8"/>
<evidence type="ECO:0000256" key="2">
    <source>
        <dbReference type="ARBA" id="ARBA00008263"/>
    </source>
</evidence>
<evidence type="ECO:0000256" key="6">
    <source>
        <dbReference type="ARBA" id="ARBA00023125"/>
    </source>
</evidence>
<dbReference type="Pfam" id="PF03989">
    <property type="entry name" value="DNA_gyraseA_C"/>
    <property type="match status" value="6"/>
</dbReference>
<comment type="function">
    <text evidence="8">A type II topoisomerase that negatively supercoils closed circular double-stranded (ds) DNA in an ATP-dependent manner to modulate DNA topology and maintain chromosomes in an underwound state. Negative supercoiling favors strand separation, and DNA replication, transcription, recombination and repair, all of which involve strand separation. Also able to catalyze the interconversion of other topological isomers of dsDNA rings, including catenanes and knotted rings. Type II topoisomerases break and join 2 DNA strands simultaneously in an ATP-dependent manner.</text>
</comment>
<evidence type="ECO:0000256" key="5">
    <source>
        <dbReference type="ARBA" id="ARBA00023029"/>
    </source>
</evidence>
<dbReference type="GO" id="GO:0006265">
    <property type="term" value="P:DNA topological change"/>
    <property type="evidence" value="ECO:0007669"/>
    <property type="project" value="UniProtKB-UniRule"/>
</dbReference>
<evidence type="ECO:0000259" key="11">
    <source>
        <dbReference type="PROSITE" id="PS52040"/>
    </source>
</evidence>
<evidence type="ECO:0000256" key="9">
    <source>
        <dbReference type="PROSITE-ProRule" id="PRU01384"/>
    </source>
</evidence>
<protein>
    <recommendedName>
        <fullName evidence="8">DNA gyrase subunit A</fullName>
        <ecNumber evidence="8">5.6.2.2</ecNumber>
    </recommendedName>
</protein>
<comment type="subcellular location">
    <subcellularLocation>
        <location evidence="8">Cytoplasm</location>
    </subcellularLocation>
</comment>
<organism evidence="12 13">
    <name type="scientific">Candidatus Thermofonsia Clade 3 bacterium</name>
    <dbReference type="NCBI Taxonomy" id="2364212"/>
    <lineage>
        <taxon>Bacteria</taxon>
        <taxon>Bacillati</taxon>
        <taxon>Chloroflexota</taxon>
        <taxon>Candidatus Thermofontia</taxon>
        <taxon>Candidatus Thermofonsia Clade 3</taxon>
    </lineage>
</organism>
<gene>
    <name evidence="8" type="primary">gyrA</name>
    <name evidence="12" type="ORF">CUN48_10690</name>
</gene>
<dbReference type="GO" id="GO:0034335">
    <property type="term" value="F:DNA negative supercoiling activity"/>
    <property type="evidence" value="ECO:0007669"/>
    <property type="project" value="UniProtKB-ARBA"/>
</dbReference>